<name>A0A640URQ9_9ACTN</name>
<dbReference type="Proteomes" id="UP000431826">
    <property type="component" value="Unassembled WGS sequence"/>
</dbReference>
<comment type="caution">
    <text evidence="2">The sequence shown here is derived from an EMBL/GenBank/DDBJ whole genome shotgun (WGS) entry which is preliminary data.</text>
</comment>
<keyword evidence="3" id="KW-1185">Reference proteome</keyword>
<dbReference type="AlphaFoldDB" id="A0A640URQ9"/>
<protein>
    <submittedName>
        <fullName evidence="2">Uncharacterized protein</fullName>
    </submittedName>
</protein>
<evidence type="ECO:0000256" key="1">
    <source>
        <dbReference type="SAM" id="MobiDB-lite"/>
    </source>
</evidence>
<feature type="compositionally biased region" description="Basic residues" evidence="1">
    <location>
        <begin position="67"/>
        <end position="76"/>
    </location>
</feature>
<proteinExistence type="predicted"/>
<reference evidence="2 3" key="1">
    <citation type="submission" date="2019-12" db="EMBL/GenBank/DDBJ databases">
        <title>Whole genome shotgun sequence of Streptomyces tubercidicus NBRC 13090.</title>
        <authorList>
            <person name="Ichikawa N."/>
            <person name="Kimura A."/>
            <person name="Kitahashi Y."/>
            <person name="Komaki H."/>
            <person name="Tamura T."/>
        </authorList>
    </citation>
    <scope>NUCLEOTIDE SEQUENCE [LARGE SCALE GENOMIC DNA]</scope>
    <source>
        <strain evidence="2 3">NBRC 13090</strain>
    </source>
</reference>
<gene>
    <name evidence="2" type="ORF">Stube_34610</name>
</gene>
<accession>A0A640URQ9</accession>
<evidence type="ECO:0000313" key="2">
    <source>
        <dbReference type="EMBL" id="GFE38788.1"/>
    </source>
</evidence>
<dbReference type="EMBL" id="BLIR01000001">
    <property type="protein sequence ID" value="GFE38788.1"/>
    <property type="molecule type" value="Genomic_DNA"/>
</dbReference>
<organism evidence="2 3">
    <name type="scientific">Streptomyces tubercidicus</name>
    <dbReference type="NCBI Taxonomy" id="47759"/>
    <lineage>
        <taxon>Bacteria</taxon>
        <taxon>Bacillati</taxon>
        <taxon>Actinomycetota</taxon>
        <taxon>Actinomycetes</taxon>
        <taxon>Kitasatosporales</taxon>
        <taxon>Streptomycetaceae</taxon>
        <taxon>Streptomyces</taxon>
    </lineage>
</organism>
<evidence type="ECO:0000313" key="3">
    <source>
        <dbReference type="Proteomes" id="UP000431826"/>
    </source>
</evidence>
<feature type="region of interest" description="Disordered" evidence="1">
    <location>
        <begin position="1"/>
        <end position="76"/>
    </location>
</feature>
<sequence length="76" mass="8291">MQIPGCPLPHSGHVTTRPRAEKPTAPRMGPAVDGRDGPRSGRPRRAPHPDSPTSGREGGKQKQPRAQTRHNLIKFD</sequence>